<keyword evidence="1" id="KW-0812">Transmembrane</keyword>
<evidence type="ECO:0000313" key="2">
    <source>
        <dbReference type="Proteomes" id="UP000887575"/>
    </source>
</evidence>
<accession>A0AAF3EC84</accession>
<keyword evidence="1" id="KW-1133">Transmembrane helix</keyword>
<dbReference type="Proteomes" id="UP000887575">
    <property type="component" value="Unassembled WGS sequence"/>
</dbReference>
<proteinExistence type="predicted"/>
<dbReference type="InterPro" id="IPR017853">
    <property type="entry name" value="GH"/>
</dbReference>
<dbReference type="GO" id="GO:0007165">
    <property type="term" value="P:signal transduction"/>
    <property type="evidence" value="ECO:0007669"/>
    <property type="project" value="TreeGrafter"/>
</dbReference>
<dbReference type="InterPro" id="IPR051595">
    <property type="entry name" value="GH25_Enzymes"/>
</dbReference>
<evidence type="ECO:0000256" key="1">
    <source>
        <dbReference type="SAM" id="Phobius"/>
    </source>
</evidence>
<reference evidence="3" key="1">
    <citation type="submission" date="2024-02" db="UniProtKB">
        <authorList>
            <consortium name="WormBaseParasite"/>
        </authorList>
    </citation>
    <scope>IDENTIFICATION</scope>
</reference>
<dbReference type="SUPFAM" id="SSF51445">
    <property type="entry name" value="(Trans)glycosidases"/>
    <property type="match status" value="1"/>
</dbReference>
<name>A0AAF3EC84_9BILA</name>
<keyword evidence="1" id="KW-0472">Membrane</keyword>
<dbReference type="PANTHER" id="PTHR23208">
    <property type="entry name" value="LYSOZYME PROTEIN"/>
    <property type="match status" value="1"/>
</dbReference>
<sequence>MNKKRVGIFAAVITGIVILVVAIVVTVVLVTRKKDKKPESPSPSPSLDDIITANSTFPNGTYSILVSSLNSGPPEQAPLAVNLTMLNSLGMIVDNSSFIAQANRLSYLFVRLPDDSTNANRVQHQLMSPNGGNVGIRFGNSDTLNVIPLNLSLTLNSGVRFLGALSDRSLVYALEVTMADAMCSSDDSGSCSTVNWTPYSVSDGNLATKSTFDNELPVACGSQCDFGDNSPCATTCYTCDGQQVAGENTPISRVYNMGSTEATNLQFVYETYEVPDKVTVYYEGKVIFDSGCLGTKGARTAPLSYSGKSSEIRVDVTPNCLGTEDTGWYFILQCPDATRKGFDASRPVDMKAFDCMKKQGFDFFIGEISWPDGSINGDGITAIGNAIQSGFRADAYIFPCAKGDCPGIDAKTQGENWGIYTRANDWAKIVGDWDEYTNLPLWWINPSSTIHVIPISQFAD</sequence>
<dbReference type="AlphaFoldDB" id="A0AAF3EC84"/>
<protein>
    <submittedName>
        <fullName evidence="3">Uncharacterized protein</fullName>
    </submittedName>
</protein>
<dbReference type="WBParaSite" id="MBELARI_LOCUS11558">
    <property type="protein sequence ID" value="MBELARI_LOCUS11558"/>
    <property type="gene ID" value="MBELARI_LOCUS11558"/>
</dbReference>
<organism evidence="2 3">
    <name type="scientific">Mesorhabditis belari</name>
    <dbReference type="NCBI Taxonomy" id="2138241"/>
    <lineage>
        <taxon>Eukaryota</taxon>
        <taxon>Metazoa</taxon>
        <taxon>Ecdysozoa</taxon>
        <taxon>Nematoda</taxon>
        <taxon>Chromadorea</taxon>
        <taxon>Rhabditida</taxon>
        <taxon>Rhabditina</taxon>
        <taxon>Rhabditomorpha</taxon>
        <taxon>Rhabditoidea</taxon>
        <taxon>Rhabditidae</taxon>
        <taxon>Mesorhabditinae</taxon>
        <taxon>Mesorhabditis</taxon>
    </lineage>
</organism>
<dbReference type="PANTHER" id="PTHR23208:SF36">
    <property type="entry name" value="LYSOZYME-RELATED"/>
    <property type="match status" value="1"/>
</dbReference>
<dbReference type="GO" id="GO:0045087">
    <property type="term" value="P:innate immune response"/>
    <property type="evidence" value="ECO:0007669"/>
    <property type="project" value="TreeGrafter"/>
</dbReference>
<evidence type="ECO:0000313" key="3">
    <source>
        <dbReference type="WBParaSite" id="MBELARI_LOCUS11558"/>
    </source>
</evidence>
<feature type="transmembrane region" description="Helical" evidence="1">
    <location>
        <begin position="6"/>
        <end position="30"/>
    </location>
</feature>
<keyword evidence="2" id="KW-1185">Reference proteome</keyword>